<proteinExistence type="inferred from homology"/>
<dbReference type="GO" id="GO:0045202">
    <property type="term" value="C:synapse"/>
    <property type="evidence" value="ECO:0007669"/>
    <property type="project" value="GOC"/>
</dbReference>
<dbReference type="SUPFAM" id="SSF81321">
    <property type="entry name" value="Family A G protein-coupled receptor-like"/>
    <property type="match status" value="1"/>
</dbReference>
<keyword evidence="7 12" id="KW-0472">Membrane</keyword>
<keyword evidence="3" id="KW-1003">Cell membrane</keyword>
<keyword evidence="5 12" id="KW-1133">Transmembrane helix</keyword>
<feature type="transmembrane region" description="Helical" evidence="12">
    <location>
        <begin position="42"/>
        <end position="66"/>
    </location>
</feature>
<evidence type="ECO:0000256" key="12">
    <source>
        <dbReference type="SAM" id="Phobius"/>
    </source>
</evidence>
<dbReference type="PROSITE" id="PS50262">
    <property type="entry name" value="G_PROTEIN_RECEP_F1_2"/>
    <property type="match status" value="1"/>
</dbReference>
<evidence type="ECO:0000256" key="11">
    <source>
        <dbReference type="SAM" id="MobiDB-lite"/>
    </source>
</evidence>
<evidence type="ECO:0000256" key="9">
    <source>
        <dbReference type="ARBA" id="ARBA00023224"/>
    </source>
</evidence>
<protein>
    <submittedName>
        <fullName evidence="14">CSON000459 protein</fullName>
    </submittedName>
</protein>
<dbReference type="OMA" id="KENGRET"/>
<feature type="transmembrane region" description="Helical" evidence="12">
    <location>
        <begin position="158"/>
        <end position="179"/>
    </location>
</feature>
<dbReference type="GO" id="GO:0004993">
    <property type="term" value="F:G protein-coupled serotonin receptor activity"/>
    <property type="evidence" value="ECO:0007669"/>
    <property type="project" value="TreeGrafter"/>
</dbReference>
<dbReference type="GO" id="GO:0007187">
    <property type="term" value="P:G protein-coupled receptor signaling pathway, coupled to cyclic nucleotide second messenger"/>
    <property type="evidence" value="ECO:0007669"/>
    <property type="project" value="TreeGrafter"/>
</dbReference>
<keyword evidence="9 10" id="KW-0807">Transducer</keyword>
<feature type="region of interest" description="Disordered" evidence="11">
    <location>
        <begin position="356"/>
        <end position="385"/>
    </location>
</feature>
<dbReference type="CDD" id="cd14967">
    <property type="entry name" value="7tmA_amine_R-like"/>
    <property type="match status" value="1"/>
</dbReference>
<gene>
    <name evidence="14" type="primary">CSON000459</name>
</gene>
<sequence length="571" mass="64816">MQVNILTTSVASSVIYDEQLDGKDLTTPLTISRVAAIQNDVIIWSTVDGFLVVTIVCGNVLTILAVRYSRRLRSIISNLFILSLAISDMIVGFTLPYHLAFYVGTKLGNVRFWCILRFFLIILACCVSIWNLMAIAVDRYIAICYPLHYTRYITRKAAVTHVGIGWVLSFFIAIIPVFWNNFSTASECEFDEVLPKWYLGGIITPIFSIVWICLLLTYSRILQEASKHAKQMRVLHDRASDWKSVQVCVLVLGCFTLCWIPYFVVAMVQMFDIFDDPSPKVYKICFTLAMTNSGINPLIYAWKNTAFRKAFARLLRCKMPDRQEQMDGFRSNVNRKSSSIIQNNDMFNCSRAEMMGTPTSRGRQNSTDTESAFEPIPMDGPPRESISDSGVIVIIKHPRLSSISSEHRQSQNTINEESISNQTTMVTFSSSQDSESYETPKRRVSIDSAFDVKNPTLKIIRNKCAVTDSYDSMSDESPVKFVKNNYNKNKILTASSPLSVLNTTSSIQKNVPNLRPTNFHFNFKKYFRSKQTPVALRKNPSNLVSTYSRNTSIKNELFVDENGHIRSEHAI</sequence>
<evidence type="ECO:0000313" key="14">
    <source>
        <dbReference type="EMBL" id="SSX20069.1"/>
    </source>
</evidence>
<evidence type="ECO:0000256" key="1">
    <source>
        <dbReference type="ARBA" id="ARBA00004651"/>
    </source>
</evidence>
<feature type="transmembrane region" description="Helical" evidence="12">
    <location>
        <begin position="78"/>
        <end position="103"/>
    </location>
</feature>
<comment type="subcellular location">
    <subcellularLocation>
        <location evidence="1">Cell membrane</location>
        <topology evidence="1">Multi-pass membrane protein</topology>
    </subcellularLocation>
</comment>
<feature type="compositionally biased region" description="Polar residues" evidence="11">
    <location>
        <begin position="410"/>
        <end position="434"/>
    </location>
</feature>
<dbReference type="GO" id="GO:0030594">
    <property type="term" value="F:neurotransmitter receptor activity"/>
    <property type="evidence" value="ECO:0007669"/>
    <property type="project" value="TreeGrafter"/>
</dbReference>
<reference evidence="14" key="1">
    <citation type="submission" date="2018-07" db="EMBL/GenBank/DDBJ databases">
        <authorList>
            <person name="Quirk P.G."/>
            <person name="Krulwich T.A."/>
        </authorList>
    </citation>
    <scope>NUCLEOTIDE SEQUENCE</scope>
</reference>
<dbReference type="PRINTS" id="PR00237">
    <property type="entry name" value="GPCRRHODOPSN"/>
</dbReference>
<evidence type="ECO:0000256" key="2">
    <source>
        <dbReference type="ARBA" id="ARBA00010663"/>
    </source>
</evidence>
<organism evidence="14">
    <name type="scientific">Culicoides sonorensis</name>
    <name type="common">Biting midge</name>
    <dbReference type="NCBI Taxonomy" id="179676"/>
    <lineage>
        <taxon>Eukaryota</taxon>
        <taxon>Metazoa</taxon>
        <taxon>Ecdysozoa</taxon>
        <taxon>Arthropoda</taxon>
        <taxon>Hexapoda</taxon>
        <taxon>Insecta</taxon>
        <taxon>Pterygota</taxon>
        <taxon>Neoptera</taxon>
        <taxon>Endopterygota</taxon>
        <taxon>Diptera</taxon>
        <taxon>Nematocera</taxon>
        <taxon>Chironomoidea</taxon>
        <taxon>Ceratopogonidae</taxon>
        <taxon>Ceratopogoninae</taxon>
        <taxon>Culicoides</taxon>
        <taxon>Monoculicoides</taxon>
    </lineage>
</organism>
<feature type="transmembrane region" description="Helical" evidence="12">
    <location>
        <begin position="199"/>
        <end position="223"/>
    </location>
</feature>
<dbReference type="PANTHER" id="PTHR24247">
    <property type="entry name" value="5-HYDROXYTRYPTAMINE RECEPTOR"/>
    <property type="match status" value="1"/>
</dbReference>
<evidence type="ECO:0000256" key="5">
    <source>
        <dbReference type="ARBA" id="ARBA00022989"/>
    </source>
</evidence>
<keyword evidence="6 10" id="KW-0297">G-protein coupled receptor</keyword>
<feature type="transmembrane region" description="Helical" evidence="12">
    <location>
        <begin position="115"/>
        <end position="137"/>
    </location>
</feature>
<dbReference type="VEuPathDB" id="VectorBase:CSON000459"/>
<dbReference type="FunFam" id="1.20.1070.10:FF:000325">
    <property type="entry name" value="Predicted protein"/>
    <property type="match status" value="1"/>
</dbReference>
<dbReference type="EMBL" id="UFQT01000107">
    <property type="protein sequence ID" value="SSX20069.1"/>
    <property type="molecule type" value="Genomic_DNA"/>
</dbReference>
<feature type="transmembrane region" description="Helical" evidence="12">
    <location>
        <begin position="244"/>
        <end position="269"/>
    </location>
</feature>
<comment type="similarity">
    <text evidence="2 10">Belongs to the G-protein coupled receptor 1 family.</text>
</comment>
<dbReference type="GO" id="GO:0005886">
    <property type="term" value="C:plasma membrane"/>
    <property type="evidence" value="ECO:0007669"/>
    <property type="project" value="UniProtKB-SubCell"/>
</dbReference>
<feature type="domain" description="G-protein coupled receptors family 1 profile" evidence="13">
    <location>
        <begin position="58"/>
        <end position="300"/>
    </location>
</feature>
<evidence type="ECO:0000256" key="7">
    <source>
        <dbReference type="ARBA" id="ARBA00023136"/>
    </source>
</evidence>
<evidence type="ECO:0000259" key="13">
    <source>
        <dbReference type="PROSITE" id="PS50262"/>
    </source>
</evidence>
<evidence type="ECO:0000256" key="6">
    <source>
        <dbReference type="ARBA" id="ARBA00023040"/>
    </source>
</evidence>
<dbReference type="Gene3D" id="1.20.1070.10">
    <property type="entry name" value="Rhodopsin 7-helix transmembrane proteins"/>
    <property type="match status" value="1"/>
</dbReference>
<dbReference type="AlphaFoldDB" id="A0A336LTV7"/>
<name>A0A336LTV7_CULSO</name>
<dbReference type="GO" id="GO:0007268">
    <property type="term" value="P:chemical synaptic transmission"/>
    <property type="evidence" value="ECO:0007669"/>
    <property type="project" value="TreeGrafter"/>
</dbReference>
<dbReference type="PROSITE" id="PS00237">
    <property type="entry name" value="G_PROTEIN_RECEP_F1_1"/>
    <property type="match status" value="1"/>
</dbReference>
<dbReference type="InterPro" id="IPR017452">
    <property type="entry name" value="GPCR_Rhodpsn_7TM"/>
</dbReference>
<dbReference type="InterPro" id="IPR000276">
    <property type="entry name" value="GPCR_Rhodpsn"/>
</dbReference>
<accession>A0A336LTV7</accession>
<dbReference type="Pfam" id="PF00001">
    <property type="entry name" value="7tm_1"/>
    <property type="match status" value="1"/>
</dbReference>
<dbReference type="PANTHER" id="PTHR24247:SF202">
    <property type="entry name" value="5-HYDROXYTRYPTAMINE RECEPTOR 1"/>
    <property type="match status" value="1"/>
</dbReference>
<feature type="region of interest" description="Disordered" evidence="11">
    <location>
        <begin position="402"/>
        <end position="442"/>
    </location>
</feature>
<feature type="compositionally biased region" description="Polar residues" evidence="11">
    <location>
        <begin position="357"/>
        <end position="370"/>
    </location>
</feature>
<keyword evidence="4 10" id="KW-0812">Transmembrane</keyword>
<keyword evidence="8 10" id="KW-0675">Receptor</keyword>
<dbReference type="GO" id="GO:0030425">
    <property type="term" value="C:dendrite"/>
    <property type="evidence" value="ECO:0007669"/>
    <property type="project" value="TreeGrafter"/>
</dbReference>
<evidence type="ECO:0000256" key="3">
    <source>
        <dbReference type="ARBA" id="ARBA00022475"/>
    </source>
</evidence>
<evidence type="ECO:0000256" key="10">
    <source>
        <dbReference type="RuleBase" id="RU000688"/>
    </source>
</evidence>
<evidence type="ECO:0000256" key="8">
    <source>
        <dbReference type="ARBA" id="ARBA00023170"/>
    </source>
</evidence>
<evidence type="ECO:0000256" key="4">
    <source>
        <dbReference type="ARBA" id="ARBA00022692"/>
    </source>
</evidence>